<reference evidence="3" key="1">
    <citation type="journal article" date="2014" name="Front. Microbiol.">
        <title>High frequency of phylogenetically diverse reductive dehalogenase-homologous genes in deep subseafloor sedimentary metagenomes.</title>
        <authorList>
            <person name="Kawai M."/>
            <person name="Futagami T."/>
            <person name="Toyoda A."/>
            <person name="Takaki Y."/>
            <person name="Nishi S."/>
            <person name="Hori S."/>
            <person name="Arai W."/>
            <person name="Tsubouchi T."/>
            <person name="Morono Y."/>
            <person name="Uchiyama I."/>
            <person name="Ito T."/>
            <person name="Fujiyama A."/>
            <person name="Inagaki F."/>
            <person name="Takami H."/>
        </authorList>
    </citation>
    <scope>NUCLEOTIDE SEQUENCE</scope>
    <source>
        <strain evidence="3">Expedition CK06-06</strain>
    </source>
</reference>
<evidence type="ECO:0000256" key="2">
    <source>
        <dbReference type="SAM" id="Phobius"/>
    </source>
</evidence>
<gene>
    <name evidence="3" type="ORF">S06H3_58101</name>
</gene>
<name>X1QBM4_9ZZZZ</name>
<comment type="caution">
    <text evidence="3">The sequence shown here is derived from an EMBL/GenBank/DDBJ whole genome shotgun (WGS) entry which is preliminary data.</text>
</comment>
<dbReference type="AlphaFoldDB" id="X1QBM4"/>
<evidence type="ECO:0000256" key="1">
    <source>
        <dbReference type="SAM" id="Coils"/>
    </source>
</evidence>
<accession>X1QBM4</accession>
<keyword evidence="2" id="KW-1133">Transmembrane helix</keyword>
<keyword evidence="1" id="KW-0175">Coiled coil</keyword>
<keyword evidence="2" id="KW-0472">Membrane</keyword>
<sequence>MWVEALLVVIILLLLGIILFSGGGIARRRVLSRQVGSLHKEIQRLENANEALRSSMGVGAETRVKRFGDLFELVRDLEALRCAIAGSSTCKRVLTQKYSMDPGPELLKRILAARLWMDSAVKWRLADELLVGEVGRNILQSLDSGAPLDRAASKAGVPVTVVRGQVRRLQVLGYLDNRIALTERGREALI</sequence>
<evidence type="ECO:0000313" key="3">
    <source>
        <dbReference type="EMBL" id="GAI52196.1"/>
    </source>
</evidence>
<dbReference type="EMBL" id="BARV01037576">
    <property type="protein sequence ID" value="GAI52196.1"/>
    <property type="molecule type" value="Genomic_DNA"/>
</dbReference>
<organism evidence="3">
    <name type="scientific">marine sediment metagenome</name>
    <dbReference type="NCBI Taxonomy" id="412755"/>
    <lineage>
        <taxon>unclassified sequences</taxon>
        <taxon>metagenomes</taxon>
        <taxon>ecological metagenomes</taxon>
    </lineage>
</organism>
<proteinExistence type="predicted"/>
<feature type="transmembrane region" description="Helical" evidence="2">
    <location>
        <begin position="6"/>
        <end position="26"/>
    </location>
</feature>
<feature type="coiled-coil region" evidence="1">
    <location>
        <begin position="28"/>
        <end position="55"/>
    </location>
</feature>
<keyword evidence="2" id="KW-0812">Transmembrane</keyword>
<protein>
    <submittedName>
        <fullName evidence="3">Uncharacterized protein</fullName>
    </submittedName>
</protein>